<comment type="subcellular location">
    <subcellularLocation>
        <location evidence="5">Cytoplasm</location>
    </subcellularLocation>
</comment>
<dbReference type="SUPFAM" id="SSF109635">
    <property type="entry name" value="DnaK suppressor protein DksA, alpha-hairpin domain"/>
    <property type="match status" value="1"/>
</dbReference>
<dbReference type="InterPro" id="IPR037187">
    <property type="entry name" value="DnaK_N"/>
</dbReference>
<dbReference type="GO" id="GO:0008270">
    <property type="term" value="F:zinc ion binding"/>
    <property type="evidence" value="ECO:0007669"/>
    <property type="project" value="UniProtKB-UniRule"/>
</dbReference>
<name>A0A923M853_9BURK</name>
<dbReference type="NCBIfam" id="TIGR02420">
    <property type="entry name" value="dksA"/>
    <property type="match status" value="1"/>
</dbReference>
<reference evidence="10" key="1">
    <citation type="submission" date="2020-08" db="EMBL/GenBank/DDBJ databases">
        <title>Ramlibacter sp. GTP1 16S ribosomal RNA gene genome sequencing and assembly.</title>
        <authorList>
            <person name="Kang M."/>
        </authorList>
    </citation>
    <scope>NUCLEOTIDE SEQUENCE</scope>
    <source>
        <strain evidence="10">GTP1</strain>
    </source>
</reference>
<comment type="subunit">
    <text evidence="5">Interacts directly with the RNA polymerase.</text>
</comment>
<comment type="function">
    <text evidence="5">Transcription factor that acts by binding directly to the RNA polymerase (RNAP). Required for negative regulation of rRNA expression and positive regulation of several amino acid biosynthesis promoters.</text>
</comment>
<comment type="similarity">
    <text evidence="5">Belongs to the DksA family.</text>
</comment>
<feature type="zinc finger region" description="dksA C4-type" evidence="6">
    <location>
        <begin position="280"/>
        <end position="304"/>
    </location>
</feature>
<evidence type="ECO:0000256" key="4">
    <source>
        <dbReference type="ARBA" id="ARBA00022833"/>
    </source>
</evidence>
<protein>
    <recommendedName>
        <fullName evidence="5">RNA polymerase-binding transcription factor DksA</fullName>
    </recommendedName>
</protein>
<evidence type="ECO:0000313" key="10">
    <source>
        <dbReference type="EMBL" id="MBC5765481.1"/>
    </source>
</evidence>
<feature type="domain" description="DnaK suppressor protein DksA N-terminal" evidence="9">
    <location>
        <begin position="202"/>
        <end position="272"/>
    </location>
</feature>
<dbReference type="AlphaFoldDB" id="A0A923M853"/>
<dbReference type="InterPro" id="IPR000962">
    <property type="entry name" value="Znf_DskA_TraR"/>
</dbReference>
<keyword evidence="11" id="KW-1185">Reference proteome</keyword>
<evidence type="ECO:0000259" key="9">
    <source>
        <dbReference type="Pfam" id="PF21157"/>
    </source>
</evidence>
<evidence type="ECO:0000256" key="2">
    <source>
        <dbReference type="ARBA" id="ARBA00022723"/>
    </source>
</evidence>
<dbReference type="Pfam" id="PF21157">
    <property type="entry name" value="DksA_N"/>
    <property type="match status" value="1"/>
</dbReference>
<feature type="region of interest" description="Disordered" evidence="7">
    <location>
        <begin position="90"/>
        <end position="119"/>
    </location>
</feature>
<evidence type="ECO:0000259" key="8">
    <source>
        <dbReference type="Pfam" id="PF01258"/>
    </source>
</evidence>
<organism evidence="10 11">
    <name type="scientific">Ramlibacter albus</name>
    <dbReference type="NCBI Taxonomy" id="2079448"/>
    <lineage>
        <taxon>Bacteria</taxon>
        <taxon>Pseudomonadati</taxon>
        <taxon>Pseudomonadota</taxon>
        <taxon>Betaproteobacteria</taxon>
        <taxon>Burkholderiales</taxon>
        <taxon>Comamonadaceae</taxon>
        <taxon>Ramlibacter</taxon>
    </lineage>
</organism>
<dbReference type="EMBL" id="JACORU010000004">
    <property type="protein sequence ID" value="MBC5765481.1"/>
    <property type="molecule type" value="Genomic_DNA"/>
</dbReference>
<keyword evidence="3 5" id="KW-0863">Zinc-finger</keyword>
<evidence type="ECO:0000256" key="6">
    <source>
        <dbReference type="PROSITE-ProRule" id="PRU00510"/>
    </source>
</evidence>
<keyword evidence="4 5" id="KW-0862">Zinc</keyword>
<comment type="caution">
    <text evidence="10">The sequence shown here is derived from an EMBL/GenBank/DDBJ whole genome shotgun (WGS) entry which is preliminary data.</text>
</comment>
<dbReference type="HAMAP" id="MF_00926">
    <property type="entry name" value="DksA"/>
    <property type="match status" value="1"/>
</dbReference>
<keyword evidence="1 5" id="KW-0963">Cytoplasm</keyword>
<dbReference type="GO" id="GO:0010468">
    <property type="term" value="P:regulation of gene expression"/>
    <property type="evidence" value="ECO:0007669"/>
    <property type="project" value="UniProtKB-UniRule"/>
</dbReference>
<feature type="domain" description="Zinc finger DksA/TraR C4-type" evidence="8">
    <location>
        <begin position="275"/>
        <end position="309"/>
    </location>
</feature>
<dbReference type="Proteomes" id="UP000596827">
    <property type="component" value="Unassembled WGS sequence"/>
</dbReference>
<dbReference type="PANTHER" id="PTHR33823">
    <property type="entry name" value="RNA POLYMERASE-BINDING TRANSCRIPTION FACTOR DKSA-RELATED"/>
    <property type="match status" value="1"/>
</dbReference>
<dbReference type="PANTHER" id="PTHR33823:SF2">
    <property type="entry name" value="RNA POLYMERASE-BINDING TRANSCRIPTION FACTOR DKSA"/>
    <property type="match status" value="1"/>
</dbReference>
<dbReference type="InterPro" id="IPR048489">
    <property type="entry name" value="DksA_N"/>
</dbReference>
<dbReference type="GO" id="GO:0005737">
    <property type="term" value="C:cytoplasm"/>
    <property type="evidence" value="ECO:0007669"/>
    <property type="project" value="UniProtKB-SubCell"/>
</dbReference>
<feature type="compositionally biased region" description="Low complexity" evidence="7">
    <location>
        <begin position="31"/>
        <end position="76"/>
    </location>
</feature>
<evidence type="ECO:0000256" key="3">
    <source>
        <dbReference type="ARBA" id="ARBA00022771"/>
    </source>
</evidence>
<accession>A0A923M853</accession>
<keyword evidence="2 5" id="KW-0479">Metal-binding</keyword>
<evidence type="ECO:0000313" key="11">
    <source>
        <dbReference type="Proteomes" id="UP000596827"/>
    </source>
</evidence>
<proteinExistence type="inferred from homology"/>
<evidence type="ECO:0000256" key="5">
    <source>
        <dbReference type="HAMAP-Rule" id="MF_00926"/>
    </source>
</evidence>
<dbReference type="PROSITE" id="PS01102">
    <property type="entry name" value="ZF_DKSA_1"/>
    <property type="match status" value="1"/>
</dbReference>
<feature type="region of interest" description="Disordered" evidence="7">
    <location>
        <begin position="1"/>
        <end position="76"/>
    </location>
</feature>
<gene>
    <name evidence="5 10" type="primary">dksA</name>
    <name evidence="10" type="ORF">H8R02_13520</name>
</gene>
<evidence type="ECO:0000256" key="7">
    <source>
        <dbReference type="SAM" id="MobiDB-lite"/>
    </source>
</evidence>
<evidence type="ECO:0000256" key="1">
    <source>
        <dbReference type="ARBA" id="ARBA00022490"/>
    </source>
</evidence>
<dbReference type="InterPro" id="IPR020458">
    <property type="entry name" value="Znf_DskA_TraR_CS"/>
</dbReference>
<dbReference type="PROSITE" id="PS51128">
    <property type="entry name" value="ZF_DKSA_2"/>
    <property type="match status" value="1"/>
</dbReference>
<dbReference type="Pfam" id="PF01258">
    <property type="entry name" value="zf-dskA_traR"/>
    <property type="match status" value="1"/>
</dbReference>
<dbReference type="InterPro" id="IPR012784">
    <property type="entry name" value="DksA_RNA_pol-bd"/>
</dbReference>
<dbReference type="RefSeq" id="WP_187081948.1">
    <property type="nucleotide sequence ID" value="NZ_JACORU010000004.1"/>
</dbReference>
<dbReference type="Gene3D" id="1.20.120.910">
    <property type="entry name" value="DksA, coiled-coil domain"/>
    <property type="match status" value="1"/>
</dbReference>
<dbReference type="SUPFAM" id="SSF57716">
    <property type="entry name" value="Glucocorticoid receptor-like (DNA-binding domain)"/>
    <property type="match status" value="1"/>
</dbReference>
<comment type="caution">
    <text evidence="5">Lacks conserved residue(s) required for the propagation of feature annotation.</text>
</comment>
<sequence length="317" mass="32909">MKAQPKAAAKAKKPAAKARPAPKPVAKKAAAKAPAKKAAPAKAAKPAAKKAAPAKAAKAPPAKKAPAKTAAKTVAKVAAKAVEAVKNLVKSAKAAASAAPAPKPAPAAKAATSAVAAHAPVAAAPAPVPRPAAVAPAPSPAAPAAAKASYTPMAQSTLPPPPVVAVKKDPKLANNWKTKDASELSDAEVLAMPDSEYMNDKQMAFFRLKLLQLKQDILNSAGETTEHLREETVIVPDPADRATIEEEHALELRTRDRERKLLKKIEQSIARIDAGDYGYCDETGEPIGVGRLLARPTATLSLEAQQRRELKQKMFGD</sequence>